<protein>
    <submittedName>
        <fullName evidence="3">Uncharacterized protein</fullName>
    </submittedName>
</protein>
<accession>A0A517PSN0</accession>
<gene>
    <name evidence="2" type="ORF">HG66A1_41840</name>
    <name evidence="3" type="ORF">V6x_52870</name>
</gene>
<keyword evidence="4" id="KW-1185">Reference proteome</keyword>
<proteinExistence type="predicted"/>
<dbReference type="RefSeq" id="WP_145188126.1">
    <property type="nucleotide sequence ID" value="NZ_CP036266.1"/>
</dbReference>
<feature type="region of interest" description="Disordered" evidence="1">
    <location>
        <begin position="10"/>
        <end position="29"/>
    </location>
</feature>
<evidence type="ECO:0000313" key="5">
    <source>
        <dbReference type="Proteomes" id="UP000320722"/>
    </source>
</evidence>
<name>A0A517WJY2_9PLAN</name>
<accession>A0A517WJY2</accession>
<dbReference type="AlphaFoldDB" id="A0A517WJY2"/>
<dbReference type="Proteomes" id="UP000320421">
    <property type="component" value="Chromosome"/>
</dbReference>
<evidence type="ECO:0000313" key="3">
    <source>
        <dbReference type="EMBL" id="QDU05548.1"/>
    </source>
</evidence>
<evidence type="ECO:0000313" key="4">
    <source>
        <dbReference type="Proteomes" id="UP000320421"/>
    </source>
</evidence>
<dbReference type="EMBL" id="CP036266">
    <property type="protein sequence ID" value="QDT22376.1"/>
    <property type="molecule type" value="Genomic_DNA"/>
</dbReference>
<reference evidence="4 5" key="1">
    <citation type="submission" date="2019-02" db="EMBL/GenBank/DDBJ databases">
        <title>Deep-cultivation of Planctomycetes and their phenomic and genomic characterization uncovers novel biology.</title>
        <authorList>
            <person name="Wiegand S."/>
            <person name="Jogler M."/>
            <person name="Boedeker C."/>
            <person name="Pinto D."/>
            <person name="Vollmers J."/>
            <person name="Rivas-Marin E."/>
            <person name="Kohn T."/>
            <person name="Peeters S.H."/>
            <person name="Heuer A."/>
            <person name="Rast P."/>
            <person name="Oberbeckmann S."/>
            <person name="Bunk B."/>
            <person name="Jeske O."/>
            <person name="Meyerdierks A."/>
            <person name="Storesund J.E."/>
            <person name="Kallscheuer N."/>
            <person name="Luecker S."/>
            <person name="Lage O.M."/>
            <person name="Pohl T."/>
            <person name="Merkel B.J."/>
            <person name="Hornburger P."/>
            <person name="Mueller R.-W."/>
            <person name="Bruemmer F."/>
            <person name="Labrenz M."/>
            <person name="Spormann A.M."/>
            <person name="Op den Camp H."/>
            <person name="Overmann J."/>
            <person name="Amann R."/>
            <person name="Jetten M.S.M."/>
            <person name="Mascher T."/>
            <person name="Medema M.H."/>
            <person name="Devos D.P."/>
            <person name="Kaster A.-K."/>
            <person name="Ovreas L."/>
            <person name="Rohde M."/>
            <person name="Galperin M.Y."/>
            <person name="Jogler C."/>
        </authorList>
    </citation>
    <scope>NUCLEOTIDE SEQUENCE [LARGE SCALE GENOMIC DNA]</scope>
    <source>
        <strain evidence="2 4">HG66A1</strain>
        <strain evidence="3 5">V6</strain>
    </source>
</reference>
<sequence>MRYLKGAILKARHSKTKKKNVKPTGPVIPGSPVHRLLQLIARSIVKKYEPDDAERDSRKN</sequence>
<dbReference type="Proteomes" id="UP000320722">
    <property type="component" value="Chromosome"/>
</dbReference>
<evidence type="ECO:0000313" key="2">
    <source>
        <dbReference type="EMBL" id="QDT22376.1"/>
    </source>
</evidence>
<feature type="compositionally biased region" description="Basic residues" evidence="1">
    <location>
        <begin position="10"/>
        <end position="21"/>
    </location>
</feature>
<evidence type="ECO:0000256" key="1">
    <source>
        <dbReference type="SAM" id="MobiDB-lite"/>
    </source>
</evidence>
<organism evidence="3 5">
    <name type="scientific">Gimesia chilikensis</name>
    <dbReference type="NCBI Taxonomy" id="2605989"/>
    <lineage>
        <taxon>Bacteria</taxon>
        <taxon>Pseudomonadati</taxon>
        <taxon>Planctomycetota</taxon>
        <taxon>Planctomycetia</taxon>
        <taxon>Planctomycetales</taxon>
        <taxon>Planctomycetaceae</taxon>
        <taxon>Gimesia</taxon>
    </lineage>
</organism>
<dbReference type="EMBL" id="CP036347">
    <property type="protein sequence ID" value="QDU05548.1"/>
    <property type="molecule type" value="Genomic_DNA"/>
</dbReference>